<dbReference type="PANTHER" id="PTHR42080">
    <property type="entry name" value="SRR1 DOMAIN-CONTAINING PROTEIN"/>
    <property type="match status" value="1"/>
</dbReference>
<comment type="caution">
    <text evidence="2">The sequence shown here is derived from an EMBL/GenBank/DDBJ whole genome shotgun (WGS) entry which is preliminary data.</text>
</comment>
<reference evidence="2" key="1">
    <citation type="submission" date="2023-06" db="EMBL/GenBank/DDBJ databases">
        <title>Genome-scale phylogeny and comparative genomics of the fungal order Sordariales.</title>
        <authorList>
            <consortium name="Lawrence Berkeley National Laboratory"/>
            <person name="Hensen N."/>
            <person name="Bonometti L."/>
            <person name="Westerberg I."/>
            <person name="Brannstrom I.O."/>
            <person name="Guillou S."/>
            <person name="Cros-Aarteil S."/>
            <person name="Calhoun S."/>
            <person name="Haridas S."/>
            <person name="Kuo A."/>
            <person name="Mondo S."/>
            <person name="Pangilinan J."/>
            <person name="Riley R."/>
            <person name="Labutti K."/>
            <person name="Andreopoulos B."/>
            <person name="Lipzen A."/>
            <person name="Chen C."/>
            <person name="Yanf M."/>
            <person name="Daum C."/>
            <person name="Ng V."/>
            <person name="Clum A."/>
            <person name="Steindorff A."/>
            <person name="Ohm R."/>
            <person name="Martin F."/>
            <person name="Silar P."/>
            <person name="Natvig D."/>
            <person name="Lalanne C."/>
            <person name="Gautier V."/>
            <person name="Ament-Velasquez S.L."/>
            <person name="Kruys A."/>
            <person name="Hutchinson M.I."/>
            <person name="Powell A.J."/>
            <person name="Barry K."/>
            <person name="Miller A.N."/>
            <person name="Grigoriev I.V."/>
            <person name="Debuchy R."/>
            <person name="Gladieux P."/>
            <person name="Thoren M.H."/>
            <person name="Johannesson H."/>
        </authorList>
    </citation>
    <scope>NUCLEOTIDE SEQUENCE</scope>
    <source>
        <strain evidence="2">CBS 606.72</strain>
    </source>
</reference>
<proteinExistence type="predicted"/>
<accession>A0AA39WP11</accession>
<gene>
    <name evidence="2" type="ORF">B0T14DRAFT_198071</name>
</gene>
<dbReference type="Pfam" id="PF07985">
    <property type="entry name" value="SRR1"/>
    <property type="match status" value="1"/>
</dbReference>
<organism evidence="2 3">
    <name type="scientific">Immersiella caudata</name>
    <dbReference type="NCBI Taxonomy" id="314043"/>
    <lineage>
        <taxon>Eukaryota</taxon>
        <taxon>Fungi</taxon>
        <taxon>Dikarya</taxon>
        <taxon>Ascomycota</taxon>
        <taxon>Pezizomycotina</taxon>
        <taxon>Sordariomycetes</taxon>
        <taxon>Sordariomycetidae</taxon>
        <taxon>Sordariales</taxon>
        <taxon>Lasiosphaeriaceae</taxon>
        <taxon>Immersiella</taxon>
    </lineage>
</organism>
<dbReference type="InterPro" id="IPR012942">
    <property type="entry name" value="SRR1-like"/>
</dbReference>
<evidence type="ECO:0000313" key="3">
    <source>
        <dbReference type="Proteomes" id="UP001175000"/>
    </source>
</evidence>
<evidence type="ECO:0000259" key="1">
    <source>
        <dbReference type="Pfam" id="PF07985"/>
    </source>
</evidence>
<name>A0AA39WP11_9PEZI</name>
<dbReference type="AlphaFoldDB" id="A0AA39WP11"/>
<sequence length="335" mass="38408">MAPIKIPDDLAKALLSAAEYHEARETGSYYATFTPEEHLEHFGKIDIEYRASSCAKKIEEIIRSKAPVDGWPIDSAICFGFCSFSSAYWGKRSDGFFRQLANFLHVIEIVQEGKEKPLIKYAQDPIFNDVDKAFLERLGIKVVEDPEGLSLINKSTFMYCPFLSRDIPVLQQDEHPVLYMGNTCENTIWMLAGKLQNAFEQRSIYFRKLIPEARAQLPNGFVGSKENFGKLKETWAPTADDDPKAPLQIYNKYADEYKKCSKELSAVIRFRNSRELFKGERCLGEGEDAKCDYATCLNIAIDRGLWKTPVEKKPEDEREYPFIEWPLHRLSLDDA</sequence>
<dbReference type="Proteomes" id="UP001175000">
    <property type="component" value="Unassembled WGS sequence"/>
</dbReference>
<dbReference type="EMBL" id="JAULSU010000004">
    <property type="protein sequence ID" value="KAK0618955.1"/>
    <property type="molecule type" value="Genomic_DNA"/>
</dbReference>
<feature type="domain" description="SRR1-like" evidence="1">
    <location>
        <begin position="69"/>
        <end position="202"/>
    </location>
</feature>
<keyword evidence="3" id="KW-1185">Reference proteome</keyword>
<protein>
    <recommendedName>
        <fullName evidence="1">SRR1-like domain-containing protein</fullName>
    </recommendedName>
</protein>
<evidence type="ECO:0000313" key="2">
    <source>
        <dbReference type="EMBL" id="KAK0618955.1"/>
    </source>
</evidence>
<dbReference type="PANTHER" id="PTHR42080:SF1">
    <property type="entry name" value="SRR1-LIKE DOMAIN-CONTAINING PROTEIN"/>
    <property type="match status" value="1"/>
</dbReference>